<evidence type="ECO:0000259" key="1">
    <source>
        <dbReference type="Pfam" id="PF00149"/>
    </source>
</evidence>
<accession>A0A382Q5T5</accession>
<organism evidence="2">
    <name type="scientific">marine metagenome</name>
    <dbReference type="NCBI Taxonomy" id="408172"/>
    <lineage>
        <taxon>unclassified sequences</taxon>
        <taxon>metagenomes</taxon>
        <taxon>ecological metagenomes</taxon>
    </lineage>
</organism>
<evidence type="ECO:0000313" key="2">
    <source>
        <dbReference type="EMBL" id="SVC80963.1"/>
    </source>
</evidence>
<dbReference type="SUPFAM" id="SSF56300">
    <property type="entry name" value="Metallo-dependent phosphatases"/>
    <property type="match status" value="1"/>
</dbReference>
<dbReference type="EMBL" id="UINC01112196">
    <property type="protein sequence ID" value="SVC80963.1"/>
    <property type="molecule type" value="Genomic_DNA"/>
</dbReference>
<dbReference type="Pfam" id="PF00149">
    <property type="entry name" value="Metallophos"/>
    <property type="match status" value="1"/>
</dbReference>
<dbReference type="GO" id="GO:0016787">
    <property type="term" value="F:hydrolase activity"/>
    <property type="evidence" value="ECO:0007669"/>
    <property type="project" value="InterPro"/>
</dbReference>
<dbReference type="AlphaFoldDB" id="A0A382Q5T5"/>
<feature type="non-terminal residue" evidence="2">
    <location>
        <position position="282"/>
    </location>
</feature>
<feature type="domain" description="Calcineurin-like phosphoesterase" evidence="1">
    <location>
        <begin position="2"/>
        <end position="145"/>
    </location>
</feature>
<sequence>MGDVFDRRKFVNYKSLYDAKDMFFDPMAKNNIECHMLAGNHDTFYKTTNEVNSPALLLKEYSNIITYRDPCELTYCDSTFLMMPWLCKENYEGAVKLINNTKCDLMFGHLEVNGFEMIRGQFCAEGLDRKLFDKFDMVFSGHFHHKSDNGTIYYLGNPYQTNWMDYKDPRGFHIFDFETRELTFVENPNEMFHKYFYNDLDWTTETVQETNFEAWKNCYVKIIVENKTNPYLFDVVLDKMYKAGVGDITVVESFAELDNEETIIDEAQDTMTILSSYIDQMD</sequence>
<dbReference type="InterPro" id="IPR050535">
    <property type="entry name" value="DNA_Repair-Maintenance_Comp"/>
</dbReference>
<dbReference type="Gene3D" id="3.60.21.10">
    <property type="match status" value="1"/>
</dbReference>
<reference evidence="2" key="1">
    <citation type="submission" date="2018-05" db="EMBL/GenBank/DDBJ databases">
        <authorList>
            <person name="Lanie J.A."/>
            <person name="Ng W.-L."/>
            <person name="Kazmierczak K.M."/>
            <person name="Andrzejewski T.M."/>
            <person name="Davidsen T.M."/>
            <person name="Wayne K.J."/>
            <person name="Tettelin H."/>
            <person name="Glass J.I."/>
            <person name="Rusch D."/>
            <person name="Podicherti R."/>
            <person name="Tsui H.-C.T."/>
            <person name="Winkler M.E."/>
        </authorList>
    </citation>
    <scope>NUCLEOTIDE SEQUENCE</scope>
</reference>
<name>A0A382Q5T5_9ZZZZ</name>
<dbReference type="PANTHER" id="PTHR30337">
    <property type="entry name" value="COMPONENT OF ATP-DEPENDENT DSDNA EXONUCLEASE"/>
    <property type="match status" value="1"/>
</dbReference>
<dbReference type="InterPro" id="IPR004843">
    <property type="entry name" value="Calcineurin-like_PHP"/>
</dbReference>
<proteinExistence type="predicted"/>
<protein>
    <recommendedName>
        <fullName evidence="1">Calcineurin-like phosphoesterase domain-containing protein</fullName>
    </recommendedName>
</protein>
<dbReference type="InterPro" id="IPR029052">
    <property type="entry name" value="Metallo-depent_PP-like"/>
</dbReference>
<gene>
    <name evidence="2" type="ORF">METZ01_LOCUS333817</name>
</gene>